<gene>
    <name evidence="1" type="ORF">NCTC10736_04131</name>
</gene>
<dbReference type="AlphaFoldDB" id="A0A380C0H2"/>
<dbReference type="RefSeq" id="WP_115407384.1">
    <property type="nucleotide sequence ID" value="NZ_UGYV01000004.1"/>
</dbReference>
<reference evidence="1 2" key="1">
    <citation type="submission" date="2018-06" db="EMBL/GenBank/DDBJ databases">
        <authorList>
            <consortium name="Pathogen Informatics"/>
            <person name="Doyle S."/>
        </authorList>
    </citation>
    <scope>NUCLEOTIDE SEQUENCE [LARGE SCALE GENOMIC DNA]</scope>
    <source>
        <strain evidence="1 2">NCTC10736</strain>
    </source>
</reference>
<organism evidence="1 2">
    <name type="scientific">Shewanella morhuae</name>
    <dbReference type="NCBI Taxonomy" id="365591"/>
    <lineage>
        <taxon>Bacteria</taxon>
        <taxon>Pseudomonadati</taxon>
        <taxon>Pseudomonadota</taxon>
        <taxon>Gammaproteobacteria</taxon>
        <taxon>Alteromonadales</taxon>
        <taxon>Shewanellaceae</taxon>
        <taxon>Shewanella</taxon>
    </lineage>
</organism>
<evidence type="ECO:0000313" key="2">
    <source>
        <dbReference type="Proteomes" id="UP000255061"/>
    </source>
</evidence>
<dbReference type="Proteomes" id="UP000255061">
    <property type="component" value="Unassembled WGS sequence"/>
</dbReference>
<sequence>MPNYEFIEKITVLQHPETKNIARLMIEHDGNRNYGLQCSIVNNGKTRHFYNNKIWHSVYHIKDELERRVAEYEEKGFDVVTEYSLAPNKIMAKPTTFGFTDSPSLAVDSDVLPISAKDIPVTIACSFNNLVITDLRYCTQIIDPQITIFFENIRNNIDFLPFDMVAIFTDTQLKVLSLEFKSKPTPNHPFNYLRLLSKKHTEFEIVDAETLLIAASGGINFAHYTNNQLLFYIDQSWATANVYIEKSPYSATCKVFCIRDEQFHQIYQGEIANVTRSGNAEVKYTVVRGMPSEFLFISSLGFEVQITAL</sequence>
<proteinExistence type="predicted"/>
<evidence type="ECO:0000313" key="1">
    <source>
        <dbReference type="EMBL" id="SUJ10539.1"/>
    </source>
</evidence>
<dbReference type="EMBL" id="UGYV01000004">
    <property type="protein sequence ID" value="SUJ10539.1"/>
    <property type="molecule type" value="Genomic_DNA"/>
</dbReference>
<protein>
    <submittedName>
        <fullName evidence="1">Uncharacterized protein</fullName>
    </submittedName>
</protein>
<name>A0A380C0H2_9GAMM</name>
<accession>A0A380C0H2</accession>